<name>A0A1H1RTH1_9ACTN</name>
<gene>
    <name evidence="9" type="ORF">SAMN04489812_1761</name>
</gene>
<feature type="transmembrane region" description="Helical" evidence="7">
    <location>
        <begin position="155"/>
        <end position="174"/>
    </location>
</feature>
<dbReference type="Pfam" id="PF00528">
    <property type="entry name" value="BPD_transp_1"/>
    <property type="match status" value="1"/>
</dbReference>
<keyword evidence="10" id="KW-1185">Reference proteome</keyword>
<feature type="domain" description="ABC transmembrane type-1" evidence="8">
    <location>
        <begin position="89"/>
        <end position="273"/>
    </location>
</feature>
<dbReference type="EMBL" id="LT629772">
    <property type="protein sequence ID" value="SDS39002.1"/>
    <property type="molecule type" value="Genomic_DNA"/>
</dbReference>
<evidence type="ECO:0000256" key="2">
    <source>
        <dbReference type="ARBA" id="ARBA00022448"/>
    </source>
</evidence>
<organism evidence="9 10">
    <name type="scientific">Microlunatus soli</name>
    <dbReference type="NCBI Taxonomy" id="630515"/>
    <lineage>
        <taxon>Bacteria</taxon>
        <taxon>Bacillati</taxon>
        <taxon>Actinomycetota</taxon>
        <taxon>Actinomycetes</taxon>
        <taxon>Propionibacteriales</taxon>
        <taxon>Propionibacteriaceae</taxon>
        <taxon>Microlunatus</taxon>
    </lineage>
</organism>
<keyword evidence="3" id="KW-1003">Cell membrane</keyword>
<protein>
    <submittedName>
        <fullName evidence="9">NitT/TauT family transport system permease protein</fullName>
    </submittedName>
</protein>
<evidence type="ECO:0000256" key="3">
    <source>
        <dbReference type="ARBA" id="ARBA00022475"/>
    </source>
</evidence>
<evidence type="ECO:0000256" key="4">
    <source>
        <dbReference type="ARBA" id="ARBA00022692"/>
    </source>
</evidence>
<dbReference type="InterPro" id="IPR000515">
    <property type="entry name" value="MetI-like"/>
</dbReference>
<accession>A0A1H1RTH1</accession>
<dbReference type="STRING" id="630515.SAMN04489812_1761"/>
<reference evidence="9 10" key="1">
    <citation type="submission" date="2016-10" db="EMBL/GenBank/DDBJ databases">
        <authorList>
            <person name="de Groot N.N."/>
        </authorList>
    </citation>
    <scope>NUCLEOTIDE SEQUENCE [LARGE SCALE GENOMIC DNA]</scope>
    <source>
        <strain evidence="9 10">DSM 21800</strain>
    </source>
</reference>
<proteinExistence type="inferred from homology"/>
<keyword evidence="2 7" id="KW-0813">Transport</keyword>
<evidence type="ECO:0000256" key="6">
    <source>
        <dbReference type="ARBA" id="ARBA00023136"/>
    </source>
</evidence>
<evidence type="ECO:0000313" key="9">
    <source>
        <dbReference type="EMBL" id="SDS39002.1"/>
    </source>
</evidence>
<dbReference type="PANTHER" id="PTHR30151">
    <property type="entry name" value="ALKANE SULFONATE ABC TRANSPORTER-RELATED, MEMBRANE SUBUNIT"/>
    <property type="match status" value="1"/>
</dbReference>
<evidence type="ECO:0000256" key="5">
    <source>
        <dbReference type="ARBA" id="ARBA00022989"/>
    </source>
</evidence>
<feature type="transmembrane region" description="Helical" evidence="7">
    <location>
        <begin position="218"/>
        <end position="239"/>
    </location>
</feature>
<comment type="similarity">
    <text evidence="7">Belongs to the binding-protein-dependent transport system permease family.</text>
</comment>
<feature type="transmembrane region" description="Helical" evidence="7">
    <location>
        <begin position="93"/>
        <end position="118"/>
    </location>
</feature>
<dbReference type="GO" id="GO:0055085">
    <property type="term" value="P:transmembrane transport"/>
    <property type="evidence" value="ECO:0007669"/>
    <property type="project" value="InterPro"/>
</dbReference>
<feature type="transmembrane region" description="Helical" evidence="7">
    <location>
        <begin position="251"/>
        <end position="269"/>
    </location>
</feature>
<feature type="transmembrane region" description="Helical" evidence="7">
    <location>
        <begin position="130"/>
        <end position="149"/>
    </location>
</feature>
<dbReference type="PROSITE" id="PS50928">
    <property type="entry name" value="ABC_TM1"/>
    <property type="match status" value="1"/>
</dbReference>
<dbReference type="PANTHER" id="PTHR30151:SF0">
    <property type="entry name" value="ABC TRANSPORTER PERMEASE PROTEIN MJ0413-RELATED"/>
    <property type="match status" value="1"/>
</dbReference>
<dbReference type="SUPFAM" id="SSF161098">
    <property type="entry name" value="MetI-like"/>
    <property type="match status" value="1"/>
</dbReference>
<dbReference type="CDD" id="cd06261">
    <property type="entry name" value="TM_PBP2"/>
    <property type="match status" value="1"/>
</dbReference>
<keyword evidence="5 7" id="KW-1133">Transmembrane helix</keyword>
<dbReference type="InterPro" id="IPR035906">
    <property type="entry name" value="MetI-like_sf"/>
</dbReference>
<dbReference type="AlphaFoldDB" id="A0A1H1RTH1"/>
<sequence length="284" mass="30840">MTDGAAARPRTAGSDRSRRRRTSSIFAIGGSIKTSQYVLFGAITFAALLIIWWLVTALGAVQPLFLPSPGAVLTRLGTAAADGQLWLDAGVSIYRIVVGFVIATVLALPIGVAVGSYPAAAGLLEPLMDFVRYMPVVAFVPLSIVWVGTSDTQKFLIIFLGTFFQQVLLFADTVKRVPTEFVSIARTLGLPERKIISRVVVPAAAPGLWDSGRITLGWAWTWLVVAELVAATTGLGYRITTAQRYFQTDTIIGYILVLGLLGLITDQTLRFVGRMIFRYLEVRT</sequence>
<keyword evidence="4 7" id="KW-0812">Transmembrane</keyword>
<dbReference type="Gene3D" id="1.10.3720.10">
    <property type="entry name" value="MetI-like"/>
    <property type="match status" value="1"/>
</dbReference>
<comment type="subcellular location">
    <subcellularLocation>
        <location evidence="1 7">Cell membrane</location>
        <topology evidence="1 7">Multi-pass membrane protein</topology>
    </subcellularLocation>
</comment>
<keyword evidence="6 7" id="KW-0472">Membrane</keyword>
<dbReference type="GO" id="GO:0005886">
    <property type="term" value="C:plasma membrane"/>
    <property type="evidence" value="ECO:0007669"/>
    <property type="project" value="UniProtKB-SubCell"/>
</dbReference>
<evidence type="ECO:0000256" key="1">
    <source>
        <dbReference type="ARBA" id="ARBA00004651"/>
    </source>
</evidence>
<evidence type="ECO:0000259" key="8">
    <source>
        <dbReference type="PROSITE" id="PS50928"/>
    </source>
</evidence>
<dbReference type="OrthoDB" id="3173654at2"/>
<evidence type="ECO:0000256" key="7">
    <source>
        <dbReference type="RuleBase" id="RU363032"/>
    </source>
</evidence>
<evidence type="ECO:0000313" key="10">
    <source>
        <dbReference type="Proteomes" id="UP000199103"/>
    </source>
</evidence>
<dbReference type="Proteomes" id="UP000199103">
    <property type="component" value="Chromosome I"/>
</dbReference>
<dbReference type="RefSeq" id="WP_091523074.1">
    <property type="nucleotide sequence ID" value="NZ_LT629772.1"/>
</dbReference>